<keyword evidence="5" id="KW-0395">Inflammatory response</keyword>
<evidence type="ECO:0000256" key="4">
    <source>
        <dbReference type="ARBA" id="ARBA00022859"/>
    </source>
</evidence>
<reference evidence="7" key="2">
    <citation type="submission" date="2025-09" db="UniProtKB">
        <authorList>
            <consortium name="Ensembl"/>
        </authorList>
    </citation>
    <scope>IDENTIFICATION</scope>
</reference>
<dbReference type="PANTHER" id="PTHR46985:SF2">
    <property type="entry name" value="APOPTOSIS-ASSOCIATED SPECK-LIKE PROTEIN CONTAINING A CARD"/>
    <property type="match status" value="1"/>
</dbReference>
<evidence type="ECO:0000313" key="7">
    <source>
        <dbReference type="Ensembl" id="ENSVKKP00000025162.1"/>
    </source>
</evidence>
<accession>A0A8D2LNI3</accession>
<evidence type="ECO:0000259" key="6">
    <source>
        <dbReference type="PROSITE" id="PS50824"/>
    </source>
</evidence>
<evidence type="ECO:0000256" key="5">
    <source>
        <dbReference type="ARBA" id="ARBA00023198"/>
    </source>
</evidence>
<name>A0A8D2LNI3_VARKO</name>
<dbReference type="GO" id="GO:0006954">
    <property type="term" value="P:inflammatory response"/>
    <property type="evidence" value="ECO:0007669"/>
    <property type="project" value="UniProtKB-KW"/>
</dbReference>
<dbReference type="OMA" id="CYKEDYA"/>
<keyword evidence="3" id="KW-0399">Innate immunity</keyword>
<comment type="subcellular location">
    <subcellularLocation>
        <location evidence="1">Cytoplasm</location>
        <location evidence="1">Cytosol</location>
    </subcellularLocation>
</comment>
<sequence length="189" mass="21753">MLTSSHVFFPFLHSGRTVRDCLILTLVGLNDCEFKKFKDKLNKFHVRKGLDNFPKELLQSANVQKLTNLLLKCYKEDYAVQVTAAVLEAACLKPHAEKLLALSRIKHFVEMHQEELIRQVCGMDVILFRLLGWILKADEYRNIMAEESDAGKMKMLLKLVPNWTTRKKDHLYQELVQTNGPLIAALKGK</sequence>
<dbReference type="InterPro" id="IPR004020">
    <property type="entry name" value="DAPIN"/>
</dbReference>
<dbReference type="Proteomes" id="UP000694545">
    <property type="component" value="Unplaced"/>
</dbReference>
<keyword evidence="4" id="KW-0391">Immunity</keyword>
<feature type="domain" description="Pyrin" evidence="6">
    <location>
        <begin position="12"/>
        <end position="106"/>
    </location>
</feature>
<dbReference type="SMART" id="SM01289">
    <property type="entry name" value="PYRIN"/>
    <property type="match status" value="1"/>
</dbReference>
<evidence type="ECO:0000256" key="2">
    <source>
        <dbReference type="ARBA" id="ARBA00022490"/>
    </source>
</evidence>
<dbReference type="Pfam" id="PF02758">
    <property type="entry name" value="PYRIN"/>
    <property type="match status" value="1"/>
</dbReference>
<reference evidence="7" key="1">
    <citation type="submission" date="2025-08" db="UniProtKB">
        <authorList>
            <consortium name="Ensembl"/>
        </authorList>
    </citation>
    <scope>IDENTIFICATION</scope>
</reference>
<dbReference type="GO" id="GO:0045087">
    <property type="term" value="P:innate immune response"/>
    <property type="evidence" value="ECO:0007669"/>
    <property type="project" value="UniProtKB-KW"/>
</dbReference>
<evidence type="ECO:0000256" key="3">
    <source>
        <dbReference type="ARBA" id="ARBA00022588"/>
    </source>
</evidence>
<dbReference type="InterPro" id="IPR011029">
    <property type="entry name" value="DEATH-like_dom_sf"/>
</dbReference>
<protein>
    <recommendedName>
        <fullName evidence="6">Pyrin domain-containing protein</fullName>
    </recommendedName>
</protein>
<dbReference type="Pfam" id="PF00619">
    <property type="entry name" value="CARD"/>
    <property type="match status" value="1"/>
</dbReference>
<proteinExistence type="predicted"/>
<dbReference type="InterPro" id="IPR051249">
    <property type="entry name" value="NLRP_Inflammasome"/>
</dbReference>
<dbReference type="Gene3D" id="1.10.533.10">
    <property type="entry name" value="Death Domain, Fas"/>
    <property type="match status" value="2"/>
</dbReference>
<organism evidence="7 8">
    <name type="scientific">Varanus komodoensis</name>
    <name type="common">Komodo dragon</name>
    <dbReference type="NCBI Taxonomy" id="61221"/>
    <lineage>
        <taxon>Eukaryota</taxon>
        <taxon>Metazoa</taxon>
        <taxon>Chordata</taxon>
        <taxon>Craniata</taxon>
        <taxon>Vertebrata</taxon>
        <taxon>Euteleostomi</taxon>
        <taxon>Lepidosauria</taxon>
        <taxon>Squamata</taxon>
        <taxon>Bifurcata</taxon>
        <taxon>Unidentata</taxon>
        <taxon>Episquamata</taxon>
        <taxon>Toxicofera</taxon>
        <taxon>Anguimorpha</taxon>
        <taxon>Paleoanguimorpha</taxon>
        <taxon>Varanoidea</taxon>
        <taxon>Varanidae</taxon>
        <taxon>Varanus</taxon>
    </lineage>
</organism>
<evidence type="ECO:0000256" key="1">
    <source>
        <dbReference type="ARBA" id="ARBA00004514"/>
    </source>
</evidence>
<dbReference type="GO" id="GO:0005829">
    <property type="term" value="C:cytosol"/>
    <property type="evidence" value="ECO:0007669"/>
    <property type="project" value="UniProtKB-SubCell"/>
</dbReference>
<dbReference type="PROSITE" id="PS50824">
    <property type="entry name" value="DAPIN"/>
    <property type="match status" value="1"/>
</dbReference>
<dbReference type="Ensembl" id="ENSVKKT00000025773.1">
    <property type="protein sequence ID" value="ENSVKKP00000025162.1"/>
    <property type="gene ID" value="ENSVKKG00000016541.1"/>
</dbReference>
<dbReference type="AlphaFoldDB" id="A0A8D2LNI3"/>
<dbReference type="SUPFAM" id="SSF47986">
    <property type="entry name" value="DEATH domain"/>
    <property type="match status" value="2"/>
</dbReference>
<dbReference type="InterPro" id="IPR001315">
    <property type="entry name" value="CARD"/>
</dbReference>
<keyword evidence="2" id="KW-0963">Cytoplasm</keyword>
<dbReference type="GO" id="GO:0042981">
    <property type="term" value="P:regulation of apoptotic process"/>
    <property type="evidence" value="ECO:0007669"/>
    <property type="project" value="InterPro"/>
</dbReference>
<evidence type="ECO:0000313" key="8">
    <source>
        <dbReference type="Proteomes" id="UP000694545"/>
    </source>
</evidence>
<dbReference type="PANTHER" id="PTHR46985">
    <property type="entry name" value="NACHT, LRR AND PYD DOMAINS-CONTAINING PROTEIN 1"/>
    <property type="match status" value="1"/>
</dbReference>
<keyword evidence="8" id="KW-1185">Reference proteome</keyword>